<dbReference type="AlphaFoldDB" id="A0A0D2LNI3"/>
<dbReference type="EMBL" id="KK100229">
    <property type="protein sequence ID" value="KIZ07834.1"/>
    <property type="molecule type" value="Genomic_DNA"/>
</dbReference>
<dbReference type="PANTHER" id="PTHR48107">
    <property type="entry name" value="NADPH-DEPENDENT ALDEHYDE REDUCTASE-LIKE PROTEIN, CHLOROPLASTIC-RELATED"/>
    <property type="match status" value="1"/>
</dbReference>
<gene>
    <name evidence="4" type="ORF">MNEG_0124</name>
</gene>
<evidence type="ECO:0000256" key="2">
    <source>
        <dbReference type="ARBA" id="ARBA00023002"/>
    </source>
</evidence>
<dbReference type="RefSeq" id="XP_013906853.1">
    <property type="nucleotide sequence ID" value="XM_014051399.1"/>
</dbReference>
<keyword evidence="5" id="KW-1185">Reference proteome</keyword>
<reference evidence="4 5" key="1">
    <citation type="journal article" date="2013" name="BMC Genomics">
        <title>Reconstruction of the lipid metabolism for the microalga Monoraphidium neglectum from its genome sequence reveals characteristics suitable for biofuel production.</title>
        <authorList>
            <person name="Bogen C."/>
            <person name="Al-Dilaimi A."/>
            <person name="Albersmeier A."/>
            <person name="Wichmann J."/>
            <person name="Grundmann M."/>
            <person name="Rupp O."/>
            <person name="Lauersen K.J."/>
            <person name="Blifernez-Klassen O."/>
            <person name="Kalinowski J."/>
            <person name="Goesmann A."/>
            <person name="Mussgnug J.H."/>
            <person name="Kruse O."/>
        </authorList>
    </citation>
    <scope>NUCLEOTIDE SEQUENCE [LARGE SCALE GENOMIC DNA]</scope>
    <source>
        <strain evidence="4 5">SAG 48.87</strain>
    </source>
</reference>
<evidence type="ECO:0000313" key="5">
    <source>
        <dbReference type="Proteomes" id="UP000054498"/>
    </source>
</evidence>
<dbReference type="InterPro" id="IPR036291">
    <property type="entry name" value="NAD(P)-bd_dom_sf"/>
</dbReference>
<organism evidence="4 5">
    <name type="scientific">Monoraphidium neglectum</name>
    <dbReference type="NCBI Taxonomy" id="145388"/>
    <lineage>
        <taxon>Eukaryota</taxon>
        <taxon>Viridiplantae</taxon>
        <taxon>Chlorophyta</taxon>
        <taxon>core chlorophytes</taxon>
        <taxon>Chlorophyceae</taxon>
        <taxon>CS clade</taxon>
        <taxon>Sphaeropleales</taxon>
        <taxon>Selenastraceae</taxon>
        <taxon>Monoraphidium</taxon>
    </lineage>
</organism>
<accession>A0A0D2LNI3</accession>
<evidence type="ECO:0000256" key="1">
    <source>
        <dbReference type="ARBA" id="ARBA00006484"/>
    </source>
</evidence>
<dbReference type="GeneID" id="25726242"/>
<protein>
    <submittedName>
        <fullName evidence="4">Short-chain dehydrogenase/reductase SDR</fullName>
        <ecNumber evidence="4">1.1.1.100</ecNumber>
    </submittedName>
</protein>
<dbReference type="SUPFAM" id="SSF51735">
    <property type="entry name" value="NAD(P)-binding Rossmann-fold domains"/>
    <property type="match status" value="1"/>
</dbReference>
<dbReference type="OrthoDB" id="47007at2759"/>
<comment type="similarity">
    <text evidence="1 3">Belongs to the short-chain dehydrogenases/reductases (SDR) family.</text>
</comment>
<keyword evidence="2 4" id="KW-0560">Oxidoreductase</keyword>
<dbReference type="EC" id="1.1.1.100" evidence="4"/>
<sequence>MTDKPVFIRDSYHGSGKLQDKVAIITGGESGIGRAVAVHFAREGAHVAILYLNEDQDAKETEALVAKEGRKCLLFSGDVGDEKVCADVITKTVAELGRIDILVNNASEQHVSSAGIEDVPAEQLERVLRTNVFGYIFMAKAALPHMKPGSSIIQTVSVEAYEGMPFMVPYATSKGAELALTRSLSAALVNKGAWGFEGCFMPQ</sequence>
<dbReference type="GO" id="GO:0004316">
    <property type="term" value="F:3-oxoacyl-[acyl-carrier-protein] reductase (NADPH) activity"/>
    <property type="evidence" value="ECO:0007669"/>
    <property type="project" value="UniProtKB-EC"/>
</dbReference>
<evidence type="ECO:0000256" key="3">
    <source>
        <dbReference type="RuleBase" id="RU000363"/>
    </source>
</evidence>
<dbReference type="PRINTS" id="PR00081">
    <property type="entry name" value="GDHRDH"/>
</dbReference>
<proteinExistence type="inferred from homology"/>
<dbReference type="Proteomes" id="UP000054498">
    <property type="component" value="Unassembled WGS sequence"/>
</dbReference>
<dbReference type="STRING" id="145388.A0A0D2LNI3"/>
<dbReference type="InterPro" id="IPR002347">
    <property type="entry name" value="SDR_fam"/>
</dbReference>
<dbReference type="KEGG" id="mng:MNEG_0124"/>
<dbReference type="PANTHER" id="PTHR48107:SF16">
    <property type="entry name" value="NADPH-DEPENDENT ALDEHYDE REDUCTASE 1, CHLOROPLASTIC"/>
    <property type="match status" value="1"/>
</dbReference>
<name>A0A0D2LNI3_9CHLO</name>
<dbReference type="Pfam" id="PF00106">
    <property type="entry name" value="adh_short"/>
    <property type="match status" value="1"/>
</dbReference>
<evidence type="ECO:0000313" key="4">
    <source>
        <dbReference type="EMBL" id="KIZ07834.1"/>
    </source>
</evidence>
<dbReference type="PRINTS" id="PR00080">
    <property type="entry name" value="SDRFAMILY"/>
</dbReference>
<dbReference type="Gene3D" id="3.40.50.720">
    <property type="entry name" value="NAD(P)-binding Rossmann-like Domain"/>
    <property type="match status" value="1"/>
</dbReference>